<name>A0ABR5Q1P2_9ACTN</name>
<proteinExistence type="predicted"/>
<dbReference type="RefSeq" id="WP_003149010.1">
    <property type="nucleotide sequence ID" value="NZ_CAUUKP010000006.1"/>
</dbReference>
<dbReference type="PANTHER" id="PTHR44591:SF3">
    <property type="entry name" value="RESPONSE REGULATORY DOMAIN-CONTAINING PROTEIN"/>
    <property type="match status" value="1"/>
</dbReference>
<dbReference type="PROSITE" id="PS50110">
    <property type="entry name" value="RESPONSE_REGULATORY"/>
    <property type="match status" value="1"/>
</dbReference>
<dbReference type="CDD" id="cd00156">
    <property type="entry name" value="REC"/>
    <property type="match status" value="1"/>
</dbReference>
<sequence length="304" mass="34829">MRTPRILFVCVDPDARNSFRQELSHYGYDVVLCYRGEEALRIIEKNTVDVLVFSLELQDMNGFEACRLVRLKYDFLAYPIVIHALRDSAELRLAAFRAGANIFTFEPVKFDRLHYVLSLLVNGRRRYKRSVPAEDFLRIADKEYCASREIDDFITTDTGSLRKSDILRWAGILSKESGIVEEQRAIVHEMINYTLDLIATYGSIAEVLEHLNETWAGTSIWIEFKKLFEYGHGNFHLDAKSTHTTDGITALMLLLCSYLLSGQTPMEAISALYEIETINSDEVDVLNRVITADSFMNRVFNQGV</sequence>
<gene>
    <name evidence="4" type="ORF">IV60_GL000548</name>
</gene>
<dbReference type="SUPFAM" id="SSF52172">
    <property type="entry name" value="CheY-like"/>
    <property type="match status" value="1"/>
</dbReference>
<keyword evidence="5" id="KW-1185">Reference proteome</keyword>
<organism evidence="4 5">
    <name type="scientific">Lancefieldella rimae</name>
    <dbReference type="NCBI Taxonomy" id="1383"/>
    <lineage>
        <taxon>Bacteria</taxon>
        <taxon>Bacillati</taxon>
        <taxon>Actinomycetota</taxon>
        <taxon>Coriobacteriia</taxon>
        <taxon>Coriobacteriales</taxon>
        <taxon>Atopobiaceae</taxon>
        <taxon>Lancefieldella</taxon>
    </lineage>
</organism>
<dbReference type="Proteomes" id="UP000051927">
    <property type="component" value="Unassembled WGS sequence"/>
</dbReference>
<evidence type="ECO:0000313" key="5">
    <source>
        <dbReference type="Proteomes" id="UP000051927"/>
    </source>
</evidence>
<feature type="domain" description="Response regulatory" evidence="3">
    <location>
        <begin position="5"/>
        <end position="121"/>
    </location>
</feature>
<dbReference type="Gene3D" id="3.40.50.2300">
    <property type="match status" value="1"/>
</dbReference>
<protein>
    <submittedName>
        <fullName evidence="4">Response regulator receiver domain protein</fullName>
    </submittedName>
</protein>
<dbReference type="InterPro" id="IPR050595">
    <property type="entry name" value="Bact_response_regulator"/>
</dbReference>
<keyword evidence="1" id="KW-0597">Phosphoprotein</keyword>
<dbReference type="InterPro" id="IPR001789">
    <property type="entry name" value="Sig_transdc_resp-reg_receiver"/>
</dbReference>
<dbReference type="SMART" id="SM00448">
    <property type="entry name" value="REC"/>
    <property type="match status" value="1"/>
</dbReference>
<evidence type="ECO:0000313" key="4">
    <source>
        <dbReference type="EMBL" id="KRO02128.1"/>
    </source>
</evidence>
<dbReference type="InterPro" id="IPR011006">
    <property type="entry name" value="CheY-like_superfamily"/>
</dbReference>
<dbReference type="GeneID" id="84904359"/>
<comment type="caution">
    <text evidence="2">Lacks conserved residue(s) required for the propagation of feature annotation.</text>
</comment>
<evidence type="ECO:0000259" key="3">
    <source>
        <dbReference type="PROSITE" id="PS50110"/>
    </source>
</evidence>
<dbReference type="EMBL" id="JQCP01000002">
    <property type="protein sequence ID" value="KRO02128.1"/>
    <property type="molecule type" value="Genomic_DNA"/>
</dbReference>
<reference evidence="4 5" key="1">
    <citation type="journal article" date="2015" name="Genome Announc.">
        <title>Expanding the biotechnology potential of lactobacilli through comparative genomics of 213 strains and associated genera.</title>
        <authorList>
            <person name="Sun Z."/>
            <person name="Harris H.M."/>
            <person name="McCann A."/>
            <person name="Guo C."/>
            <person name="Argimon S."/>
            <person name="Zhang W."/>
            <person name="Yang X."/>
            <person name="Jeffery I.B."/>
            <person name="Cooney J.C."/>
            <person name="Kagawa T.F."/>
            <person name="Liu W."/>
            <person name="Song Y."/>
            <person name="Salvetti E."/>
            <person name="Wrobel A."/>
            <person name="Rasinkangas P."/>
            <person name="Parkhill J."/>
            <person name="Rea M.C."/>
            <person name="O'Sullivan O."/>
            <person name="Ritari J."/>
            <person name="Douillard F.P."/>
            <person name="Paul Ross R."/>
            <person name="Yang R."/>
            <person name="Briner A.E."/>
            <person name="Felis G.E."/>
            <person name="de Vos W.M."/>
            <person name="Barrangou R."/>
            <person name="Klaenhammer T.R."/>
            <person name="Caufield P.W."/>
            <person name="Cui Y."/>
            <person name="Zhang H."/>
            <person name="O'Toole P.W."/>
        </authorList>
    </citation>
    <scope>NUCLEOTIDE SEQUENCE [LARGE SCALE GENOMIC DNA]</scope>
    <source>
        <strain evidence="4 5">DSM 7090</strain>
    </source>
</reference>
<dbReference type="Pfam" id="PF00072">
    <property type="entry name" value="Response_reg"/>
    <property type="match status" value="1"/>
</dbReference>
<dbReference type="PANTHER" id="PTHR44591">
    <property type="entry name" value="STRESS RESPONSE REGULATOR PROTEIN 1"/>
    <property type="match status" value="1"/>
</dbReference>
<accession>A0ABR5Q1P2</accession>
<evidence type="ECO:0000256" key="1">
    <source>
        <dbReference type="ARBA" id="ARBA00022553"/>
    </source>
</evidence>
<evidence type="ECO:0000256" key="2">
    <source>
        <dbReference type="PROSITE-ProRule" id="PRU00169"/>
    </source>
</evidence>
<comment type="caution">
    <text evidence="4">The sequence shown here is derived from an EMBL/GenBank/DDBJ whole genome shotgun (WGS) entry which is preliminary data.</text>
</comment>